<keyword evidence="1" id="KW-1133">Transmembrane helix</keyword>
<protein>
    <submittedName>
        <fullName evidence="3">Putative Flp pilus-assembly TadE/G-like</fullName>
    </submittedName>
</protein>
<evidence type="ECO:0000313" key="4">
    <source>
        <dbReference type="Proteomes" id="UP000199258"/>
    </source>
</evidence>
<feature type="transmembrane region" description="Helical" evidence="1">
    <location>
        <begin position="20"/>
        <end position="45"/>
    </location>
</feature>
<proteinExistence type="predicted"/>
<dbReference type="InterPro" id="IPR028087">
    <property type="entry name" value="Tad_N"/>
</dbReference>
<evidence type="ECO:0000313" key="3">
    <source>
        <dbReference type="EMBL" id="SDH87476.1"/>
    </source>
</evidence>
<reference evidence="3 4" key="1">
    <citation type="submission" date="2016-10" db="EMBL/GenBank/DDBJ databases">
        <authorList>
            <person name="de Groot N.N."/>
        </authorList>
    </citation>
    <scope>NUCLEOTIDE SEQUENCE [LARGE SCALE GENOMIC DNA]</scope>
    <source>
        <strain evidence="3 4">NP_1H</strain>
    </source>
</reference>
<accession>A0A1G8FZQ5</accession>
<gene>
    <name evidence="3" type="ORF">SAMN04488693_103259</name>
</gene>
<dbReference type="STRING" id="335973.SAMN04488693_103259"/>
<dbReference type="Pfam" id="PF13400">
    <property type="entry name" value="Tad"/>
    <property type="match status" value="1"/>
</dbReference>
<keyword evidence="4" id="KW-1185">Reference proteome</keyword>
<dbReference type="Proteomes" id="UP000199258">
    <property type="component" value="Unassembled WGS sequence"/>
</dbReference>
<feature type="domain" description="Putative Flp pilus-assembly TadG-like N-terminal" evidence="2">
    <location>
        <begin position="17"/>
        <end position="63"/>
    </location>
</feature>
<sequence>MTATPEPGAGQDIGEEGQVTVLIIGYILLSLLVIAVVTAVSAVYIEHKKLLSVADGAALSAADTFEIASIDAAGGEPAPVLDSESVSQSAAAYVERAGAPARFNNLALDPSTGAPDSRTARVVLTAVVQPPIVNYLVPAGIPIIATADARADLTR</sequence>
<dbReference type="AlphaFoldDB" id="A0A1G8FZQ5"/>
<evidence type="ECO:0000259" key="2">
    <source>
        <dbReference type="Pfam" id="PF13400"/>
    </source>
</evidence>
<dbReference type="OrthoDB" id="4869265at2"/>
<organism evidence="3 4">
    <name type="scientific">Arthrobacter subterraneus</name>
    <dbReference type="NCBI Taxonomy" id="335973"/>
    <lineage>
        <taxon>Bacteria</taxon>
        <taxon>Bacillati</taxon>
        <taxon>Actinomycetota</taxon>
        <taxon>Actinomycetes</taxon>
        <taxon>Micrococcales</taxon>
        <taxon>Micrococcaceae</taxon>
        <taxon>Arthrobacter</taxon>
    </lineage>
</organism>
<name>A0A1G8FZQ5_9MICC</name>
<dbReference type="EMBL" id="FNDT01000003">
    <property type="protein sequence ID" value="SDH87476.1"/>
    <property type="molecule type" value="Genomic_DNA"/>
</dbReference>
<dbReference type="RefSeq" id="WP_090585173.1">
    <property type="nucleotide sequence ID" value="NZ_FNDT01000003.1"/>
</dbReference>
<keyword evidence="1" id="KW-0472">Membrane</keyword>
<evidence type="ECO:0000256" key="1">
    <source>
        <dbReference type="SAM" id="Phobius"/>
    </source>
</evidence>
<keyword evidence="1" id="KW-0812">Transmembrane</keyword>